<organism evidence="1 2">
    <name type="scientific">Parasphingorhabdus halotolerans</name>
    <dbReference type="NCBI Taxonomy" id="2725558"/>
    <lineage>
        <taxon>Bacteria</taxon>
        <taxon>Pseudomonadati</taxon>
        <taxon>Pseudomonadota</taxon>
        <taxon>Alphaproteobacteria</taxon>
        <taxon>Sphingomonadales</taxon>
        <taxon>Sphingomonadaceae</taxon>
        <taxon>Parasphingorhabdus</taxon>
    </lineage>
</organism>
<evidence type="ECO:0000313" key="2">
    <source>
        <dbReference type="Proteomes" id="UP000501600"/>
    </source>
</evidence>
<accession>A0A6H2DPR1</accession>
<sequence>MNGAPFWEAPLETLDRAQWEALCDGCGKCCLLKAEDEDDGQIYMTNIACKLLDVQSAQCSDYRRRRYYVPDCVRLTRTKLEQFEWLPDSCAYKVRARNEPLPQWHYLISGSRQTIHEAGASIRGKVITEVEAGPLEQHILDRPL</sequence>
<dbReference type="Pfam" id="PF03692">
    <property type="entry name" value="CxxCxxCC"/>
    <property type="match status" value="1"/>
</dbReference>
<dbReference type="InterPro" id="IPR008228">
    <property type="entry name" value="UCP006173"/>
</dbReference>
<dbReference type="PANTHER" id="PTHR37421">
    <property type="entry name" value="UPF0260 PROTEIN YCGN"/>
    <property type="match status" value="1"/>
</dbReference>
<dbReference type="RefSeq" id="WP_168819835.1">
    <property type="nucleotide sequence ID" value="NZ_CP051217.1"/>
</dbReference>
<dbReference type="NCBIfam" id="NF003501">
    <property type="entry name" value="PRK05170.1-5"/>
    <property type="match status" value="1"/>
</dbReference>
<keyword evidence="2" id="KW-1185">Reference proteome</keyword>
<reference evidence="1 2" key="1">
    <citation type="submission" date="2020-04" db="EMBL/GenBank/DDBJ databases">
        <title>Genome sequence for Sphingorhabdus sp. strain M1.</title>
        <authorList>
            <person name="Park S.-J."/>
        </authorList>
    </citation>
    <scope>NUCLEOTIDE SEQUENCE [LARGE SCALE GENOMIC DNA]</scope>
    <source>
        <strain evidence="1 2">JK6</strain>
    </source>
</reference>
<dbReference type="KEGG" id="phao:HF685_10495"/>
<dbReference type="Proteomes" id="UP000501600">
    <property type="component" value="Chromosome"/>
</dbReference>
<dbReference type="PANTHER" id="PTHR37421:SF1">
    <property type="entry name" value="UPF0260 PROTEIN YCGN"/>
    <property type="match status" value="1"/>
</dbReference>
<evidence type="ECO:0000313" key="1">
    <source>
        <dbReference type="EMBL" id="QJB69656.1"/>
    </source>
</evidence>
<gene>
    <name evidence="1" type="ORF">HF685_10495</name>
</gene>
<name>A0A6H2DPR1_9SPHN</name>
<protein>
    <submittedName>
        <fullName evidence="1">YcgN family cysteine cluster protein</fullName>
    </submittedName>
</protein>
<proteinExistence type="predicted"/>
<dbReference type="AlphaFoldDB" id="A0A6H2DPR1"/>
<dbReference type="InterPro" id="IPR005358">
    <property type="entry name" value="Puta_zinc/iron-chelating_dom"/>
</dbReference>
<dbReference type="EMBL" id="CP051217">
    <property type="protein sequence ID" value="QJB69656.1"/>
    <property type="molecule type" value="Genomic_DNA"/>
</dbReference>
<dbReference type="NCBIfam" id="NF003507">
    <property type="entry name" value="PRK05170.2-5"/>
    <property type="match status" value="1"/>
</dbReference>
<dbReference type="PIRSF" id="PIRSF006173">
    <property type="entry name" value="UCP006173"/>
    <property type="match status" value="1"/>
</dbReference>